<evidence type="ECO:0000256" key="2">
    <source>
        <dbReference type="ARBA" id="ARBA00023239"/>
    </source>
</evidence>
<dbReference type="SUPFAM" id="SSF52518">
    <property type="entry name" value="Thiamin diphosphate-binding fold (THDP-binding)"/>
    <property type="match status" value="1"/>
</dbReference>
<dbReference type="GO" id="GO:0030976">
    <property type="term" value="F:thiamine pyrophosphate binding"/>
    <property type="evidence" value="ECO:0007669"/>
    <property type="project" value="InterPro"/>
</dbReference>
<dbReference type="AlphaFoldDB" id="Q11JH7"/>
<protein>
    <recommendedName>
        <fullName evidence="3">Thiamine pyrophosphate enzyme N-terminal TPP-binding domain-containing protein</fullName>
    </recommendedName>
</protein>
<evidence type="ECO:0000259" key="3">
    <source>
        <dbReference type="Pfam" id="PF02776"/>
    </source>
</evidence>
<dbReference type="InterPro" id="IPR051818">
    <property type="entry name" value="TPP_dependent_decarboxylase"/>
</dbReference>
<dbReference type="KEGG" id="mes:Meso_1051"/>
<dbReference type="OrthoDB" id="9798007at2"/>
<name>Q11JH7_CHESB</name>
<evidence type="ECO:0000313" key="4">
    <source>
        <dbReference type="EMBL" id="ABG62448.1"/>
    </source>
</evidence>
<dbReference type="STRING" id="266779.Meso_1051"/>
<keyword evidence="2" id="KW-0456">Lyase</keyword>
<sequence length="175" mass="18977">MSDEQSQAAWPHTIYRLLKEAKVAQVSFVPDGGHKQLIQYCIDDPDMRTISLTTEQDGVGLATGAWLGGVRSTLLMQSSGVGNCINALSLLRNCQIPFITFVTMRGDFGETNAWQIPMGQSVKPVLEEMGMICLRAETAGDVEETVRAGLAMAFSAQQAIAVLLSQRLIGAKVFK</sequence>
<dbReference type="PANTHER" id="PTHR42818">
    <property type="entry name" value="SULFOPYRUVATE DECARBOXYLASE SUBUNIT ALPHA"/>
    <property type="match status" value="1"/>
</dbReference>
<feature type="domain" description="Thiamine pyrophosphate enzyme N-terminal TPP-binding" evidence="3">
    <location>
        <begin position="13"/>
        <end position="103"/>
    </location>
</feature>
<reference evidence="4" key="1">
    <citation type="submission" date="2006-06" db="EMBL/GenBank/DDBJ databases">
        <title>Complete sequence of chromosome of Chelativorans sp. BNC1.</title>
        <authorList>
            <consortium name="US DOE Joint Genome Institute"/>
            <person name="Copeland A."/>
            <person name="Lucas S."/>
            <person name="Lapidus A."/>
            <person name="Barry K."/>
            <person name="Detter J.C."/>
            <person name="Glavina del Rio T."/>
            <person name="Hammon N."/>
            <person name="Israni S."/>
            <person name="Dalin E."/>
            <person name="Tice H."/>
            <person name="Pitluck S."/>
            <person name="Chertkov O."/>
            <person name="Brettin T."/>
            <person name="Bruce D."/>
            <person name="Han C."/>
            <person name="Tapia R."/>
            <person name="Gilna P."/>
            <person name="Schmutz J."/>
            <person name="Larimer F."/>
            <person name="Land M."/>
            <person name="Hauser L."/>
            <person name="Kyrpides N."/>
            <person name="Mikhailova N."/>
            <person name="Richardson P."/>
        </authorList>
    </citation>
    <scope>NUCLEOTIDE SEQUENCE</scope>
    <source>
        <strain evidence="4">BNC1</strain>
    </source>
</reference>
<evidence type="ECO:0000256" key="1">
    <source>
        <dbReference type="ARBA" id="ARBA00022793"/>
    </source>
</evidence>
<dbReference type="HOGENOM" id="CLU_113594_1_0_5"/>
<dbReference type="eggNOG" id="COG4032">
    <property type="taxonomic scope" value="Bacteria"/>
</dbReference>
<dbReference type="InterPro" id="IPR029061">
    <property type="entry name" value="THDP-binding"/>
</dbReference>
<organism evidence="4">
    <name type="scientific">Chelativorans sp. (strain BNC1)</name>
    <dbReference type="NCBI Taxonomy" id="266779"/>
    <lineage>
        <taxon>Bacteria</taxon>
        <taxon>Pseudomonadati</taxon>
        <taxon>Pseudomonadota</taxon>
        <taxon>Alphaproteobacteria</taxon>
        <taxon>Hyphomicrobiales</taxon>
        <taxon>Phyllobacteriaceae</taxon>
        <taxon>Chelativorans</taxon>
    </lineage>
</organism>
<dbReference type="GO" id="GO:0016831">
    <property type="term" value="F:carboxy-lyase activity"/>
    <property type="evidence" value="ECO:0007669"/>
    <property type="project" value="UniProtKB-KW"/>
</dbReference>
<dbReference type="Pfam" id="PF02776">
    <property type="entry name" value="TPP_enzyme_N"/>
    <property type="match status" value="1"/>
</dbReference>
<proteinExistence type="predicted"/>
<dbReference type="EMBL" id="CP000390">
    <property type="protein sequence ID" value="ABG62448.1"/>
    <property type="molecule type" value="Genomic_DNA"/>
</dbReference>
<dbReference type="Gene3D" id="3.40.50.970">
    <property type="match status" value="1"/>
</dbReference>
<gene>
    <name evidence="4" type="ordered locus">Meso_1051</name>
</gene>
<dbReference type="InterPro" id="IPR012001">
    <property type="entry name" value="Thiamin_PyroP_enz_TPP-bd_dom"/>
</dbReference>
<dbReference type="PANTHER" id="PTHR42818:SF1">
    <property type="entry name" value="SULFOPYRUVATE DECARBOXYLASE"/>
    <property type="match status" value="1"/>
</dbReference>
<accession>Q11JH7</accession>
<keyword evidence="1" id="KW-0210">Decarboxylase</keyword>
<dbReference type="CDD" id="cd07035">
    <property type="entry name" value="TPP_PYR_POX_like"/>
    <property type="match status" value="1"/>
</dbReference>